<dbReference type="SUPFAM" id="SSF51735">
    <property type="entry name" value="NAD(P)-binding Rossmann-fold domains"/>
    <property type="match status" value="1"/>
</dbReference>
<reference evidence="2" key="1">
    <citation type="journal article" date="2020" name="Fungal Divers.">
        <title>Resolving the Mortierellaceae phylogeny through synthesis of multi-gene phylogenetics and phylogenomics.</title>
        <authorList>
            <person name="Vandepol N."/>
            <person name="Liber J."/>
            <person name="Desiro A."/>
            <person name="Na H."/>
            <person name="Kennedy M."/>
            <person name="Barry K."/>
            <person name="Grigoriev I.V."/>
            <person name="Miller A.N."/>
            <person name="O'Donnell K."/>
            <person name="Stajich J.E."/>
            <person name="Bonito G."/>
        </authorList>
    </citation>
    <scope>NUCLEOTIDE SEQUENCE</scope>
    <source>
        <strain evidence="2">NRRL 2591</strain>
    </source>
</reference>
<keyword evidence="1" id="KW-0560">Oxidoreductase</keyword>
<dbReference type="PRINTS" id="PR00081">
    <property type="entry name" value="GDHRDH"/>
</dbReference>
<keyword evidence="3" id="KW-1185">Reference proteome</keyword>
<name>A0A9P6F2N3_9FUNG</name>
<sequence>MSSMKQLAYWKTYFTPNRYSNDLIPDQTGKVAIVTGANTGLGYATMVALAGHGAHVFLACRSEERALHAIEKATQEIKEKYPRAPAPNLEFLELDLNDMSKCKKAANEFLNKGLPLHLLVNNSGIMTTPFALSADGIEQQFAVNHMGHFVFTTALLNRIKESQPSRIVVLSSHSHERPVEGGIDFDTLNDEKMSTIVSRYGRSKLANVLFGKALARRLADTQVYVNIVHPGFVDTELTRHNKELFGSVVLSILEAITAVMAMTPEVGALTQLYVATSPEIESKDIRGRYFVPIANEIQPSAYALDEALQEKLWVFSEKLVKEKVHA</sequence>
<proteinExistence type="predicted"/>
<dbReference type="InterPro" id="IPR002347">
    <property type="entry name" value="SDR_fam"/>
</dbReference>
<evidence type="ECO:0008006" key="4">
    <source>
        <dbReference type="Google" id="ProtNLM"/>
    </source>
</evidence>
<accession>A0A9P6F2N3</accession>
<dbReference type="PANTHER" id="PTHR43157:SF31">
    <property type="entry name" value="PHOSPHATIDYLINOSITOL-GLYCAN BIOSYNTHESIS CLASS F PROTEIN"/>
    <property type="match status" value="1"/>
</dbReference>
<evidence type="ECO:0000313" key="3">
    <source>
        <dbReference type="Proteomes" id="UP000723463"/>
    </source>
</evidence>
<dbReference type="PANTHER" id="PTHR43157">
    <property type="entry name" value="PHOSPHATIDYLINOSITOL-GLYCAN BIOSYNTHESIS CLASS F PROTEIN-RELATED"/>
    <property type="match status" value="1"/>
</dbReference>
<dbReference type="GO" id="GO:0016491">
    <property type="term" value="F:oxidoreductase activity"/>
    <property type="evidence" value="ECO:0007669"/>
    <property type="project" value="UniProtKB-KW"/>
</dbReference>
<evidence type="ECO:0000256" key="1">
    <source>
        <dbReference type="ARBA" id="ARBA00023002"/>
    </source>
</evidence>
<evidence type="ECO:0000313" key="2">
    <source>
        <dbReference type="EMBL" id="KAF9540491.1"/>
    </source>
</evidence>
<protein>
    <recommendedName>
        <fullName evidence="4">NAD(P)-binding protein</fullName>
    </recommendedName>
</protein>
<organism evidence="2 3">
    <name type="scientific">Mortierella hygrophila</name>
    <dbReference type="NCBI Taxonomy" id="979708"/>
    <lineage>
        <taxon>Eukaryota</taxon>
        <taxon>Fungi</taxon>
        <taxon>Fungi incertae sedis</taxon>
        <taxon>Mucoromycota</taxon>
        <taxon>Mortierellomycotina</taxon>
        <taxon>Mortierellomycetes</taxon>
        <taxon>Mortierellales</taxon>
        <taxon>Mortierellaceae</taxon>
        <taxon>Mortierella</taxon>
    </lineage>
</organism>
<dbReference type="Proteomes" id="UP000723463">
    <property type="component" value="Unassembled WGS sequence"/>
</dbReference>
<dbReference type="AlphaFoldDB" id="A0A9P6F2N3"/>
<comment type="caution">
    <text evidence="2">The sequence shown here is derived from an EMBL/GenBank/DDBJ whole genome shotgun (WGS) entry which is preliminary data.</text>
</comment>
<dbReference type="CDD" id="cd05327">
    <property type="entry name" value="retinol-DH_like_SDR_c_like"/>
    <property type="match status" value="1"/>
</dbReference>
<dbReference type="Pfam" id="PF00106">
    <property type="entry name" value="adh_short"/>
    <property type="match status" value="2"/>
</dbReference>
<gene>
    <name evidence="2" type="ORF">EC957_004064</name>
</gene>
<dbReference type="Gene3D" id="3.40.50.720">
    <property type="entry name" value="NAD(P)-binding Rossmann-like Domain"/>
    <property type="match status" value="1"/>
</dbReference>
<dbReference type="EMBL" id="JAAAXW010000199">
    <property type="protein sequence ID" value="KAF9540491.1"/>
    <property type="molecule type" value="Genomic_DNA"/>
</dbReference>
<dbReference type="InterPro" id="IPR036291">
    <property type="entry name" value="NAD(P)-bd_dom_sf"/>
</dbReference>